<dbReference type="InterPro" id="IPR014942">
    <property type="entry name" value="AbiEii"/>
</dbReference>
<dbReference type="Pfam" id="PF08843">
    <property type="entry name" value="AbiEii"/>
    <property type="match status" value="1"/>
</dbReference>
<comment type="caution">
    <text evidence="1">The sequence shown here is derived from an EMBL/GenBank/DDBJ whole genome shotgun (WGS) entry which is preliminary data.</text>
</comment>
<name>A0A930KH01_9MICC</name>
<evidence type="ECO:0000313" key="2">
    <source>
        <dbReference type="Proteomes" id="UP000769484"/>
    </source>
</evidence>
<dbReference type="Proteomes" id="UP000769484">
    <property type="component" value="Unassembled WGS sequence"/>
</dbReference>
<sequence>MTILNDASLRGKAKTLAKEHGLSAQEIMQRYFFEHLLMRLERTQYREHFVIKGGLLLSSMMGVAQRTTMDLDATIRALTVSEETVAAAMRDICSINLGDGIDFAFERVEPIRKDDDYGGLRAHLTATFGRMRTPLKVDVTTGDVIIPREIEYQFPTLFGERLIHLMSYPLETCIAEKFEAVVKRGVATTRARDLYDLAMLVRLYEQTIDWETLREAVQRTSEHRGSSDMMKDYELVSREIEGSDEIARIWSAYTRLNPYAFAVSVVDAMDAVRIIGKRVNL</sequence>
<dbReference type="GO" id="GO:0016740">
    <property type="term" value="F:transferase activity"/>
    <property type="evidence" value="ECO:0007669"/>
    <property type="project" value="UniProtKB-KW"/>
</dbReference>
<dbReference type="EMBL" id="JABZXJ010000069">
    <property type="protein sequence ID" value="MBF1650555.1"/>
    <property type="molecule type" value="Genomic_DNA"/>
</dbReference>
<gene>
    <name evidence="1" type="ORF">HXO56_10820</name>
</gene>
<evidence type="ECO:0000313" key="1">
    <source>
        <dbReference type="EMBL" id="MBF1650555.1"/>
    </source>
</evidence>
<dbReference type="AlphaFoldDB" id="A0A930KH01"/>
<reference evidence="1" key="1">
    <citation type="submission" date="2020-04" db="EMBL/GenBank/DDBJ databases">
        <title>Deep metagenomics examines the oral microbiome during advanced dental caries in children, revealing novel taxa and co-occurrences with host molecules.</title>
        <authorList>
            <person name="Baker J.L."/>
            <person name="Morton J.T."/>
            <person name="Dinis M."/>
            <person name="Alvarez R."/>
            <person name="Tran N.C."/>
            <person name="Knight R."/>
            <person name="Edlund A."/>
        </authorList>
    </citation>
    <scope>NUCLEOTIDE SEQUENCE</scope>
    <source>
        <strain evidence="1">JCVI_47_bin.4</strain>
    </source>
</reference>
<proteinExistence type="predicted"/>
<keyword evidence="1" id="KW-0808">Transferase</keyword>
<accession>A0A930KH01</accession>
<protein>
    <submittedName>
        <fullName evidence="1">Nucleotidyl transferase AbiEii/AbiGii toxin family protein</fullName>
    </submittedName>
</protein>
<organism evidence="1 2">
    <name type="scientific">Rothia dentocariosa</name>
    <dbReference type="NCBI Taxonomy" id="2047"/>
    <lineage>
        <taxon>Bacteria</taxon>
        <taxon>Bacillati</taxon>
        <taxon>Actinomycetota</taxon>
        <taxon>Actinomycetes</taxon>
        <taxon>Micrococcales</taxon>
        <taxon>Micrococcaceae</taxon>
        <taxon>Rothia</taxon>
    </lineage>
</organism>